<dbReference type="EMBL" id="FQZZ01000001">
    <property type="protein sequence ID" value="SHJ56142.1"/>
    <property type="molecule type" value="Genomic_DNA"/>
</dbReference>
<keyword evidence="4" id="KW-0238">DNA-binding</keyword>
<dbReference type="SMART" id="SM00850">
    <property type="entry name" value="LytTR"/>
    <property type="match status" value="1"/>
</dbReference>
<evidence type="ECO:0000256" key="2">
    <source>
        <dbReference type="SAM" id="Phobius"/>
    </source>
</evidence>
<accession>A0A1H0BH63</accession>
<dbReference type="Gene3D" id="2.40.50.1020">
    <property type="entry name" value="LytTr DNA-binding domain"/>
    <property type="match status" value="1"/>
</dbReference>
<evidence type="ECO:0000256" key="1">
    <source>
        <dbReference type="SAM" id="MobiDB-lite"/>
    </source>
</evidence>
<organism evidence="4 5">
    <name type="scientific">Lutimaribacter pacificus</name>
    <dbReference type="NCBI Taxonomy" id="391948"/>
    <lineage>
        <taxon>Bacteria</taxon>
        <taxon>Pseudomonadati</taxon>
        <taxon>Pseudomonadota</taxon>
        <taxon>Alphaproteobacteria</taxon>
        <taxon>Rhodobacterales</taxon>
        <taxon>Roseobacteraceae</taxon>
        <taxon>Lutimaribacter</taxon>
    </lineage>
</organism>
<protein>
    <submittedName>
        <fullName evidence="4">LytTr DNA-binding domain-containing protein</fullName>
    </submittedName>
</protein>
<dbReference type="GO" id="GO:0003677">
    <property type="term" value="F:DNA binding"/>
    <property type="evidence" value="ECO:0007669"/>
    <property type="project" value="UniProtKB-KW"/>
</dbReference>
<keyword evidence="5" id="KW-1185">Reference proteome</keyword>
<dbReference type="Pfam" id="PF04397">
    <property type="entry name" value="LytTR"/>
    <property type="match status" value="1"/>
</dbReference>
<feature type="region of interest" description="Disordered" evidence="1">
    <location>
        <begin position="197"/>
        <end position="234"/>
    </location>
</feature>
<proteinExistence type="predicted"/>
<dbReference type="AlphaFoldDB" id="A0A1H0BH63"/>
<feature type="transmembrane region" description="Helical" evidence="2">
    <location>
        <begin position="137"/>
        <end position="157"/>
    </location>
</feature>
<keyword evidence="2" id="KW-0472">Membrane</keyword>
<evidence type="ECO:0000259" key="3">
    <source>
        <dbReference type="PROSITE" id="PS50930"/>
    </source>
</evidence>
<evidence type="ECO:0000313" key="4">
    <source>
        <dbReference type="EMBL" id="SHJ56142.1"/>
    </source>
</evidence>
<keyword evidence="2" id="KW-0812">Transmembrane</keyword>
<feature type="transmembrane region" description="Helical" evidence="2">
    <location>
        <begin position="97"/>
        <end position="125"/>
    </location>
</feature>
<gene>
    <name evidence="4" type="ORF">SAMN05444142_101643</name>
</gene>
<dbReference type="PROSITE" id="PS50930">
    <property type="entry name" value="HTH_LYTTR"/>
    <property type="match status" value="1"/>
</dbReference>
<dbReference type="RefSeq" id="WP_188129127.1">
    <property type="nucleotide sequence ID" value="NZ_FNIO01000001.1"/>
</dbReference>
<sequence length="342" mass="38081">MKTIPGTSVAMPIVLINGTKIQGSVRDIWSVLTDAQSIVFYLIAGAVFGYLYPSDHLTGLEWWAIATCVLFAITVLIIALGSYLSLFVILSRRIDWLVAPVPVILLTSVVTMEMTCRPFAFWVWGAEWLSNSDLGRLIATNYLVFLSFEILFSAFVFPTTRRGKTLLAQARLNHLQSGDERLHIIPVEETVRPTIVPADGTTASAGKRSAAPATVTETSGRPGKESREQTTSARRTELVVGSESFRFEALRMIRAEEHYVRITTTTGVHLLRFRFSDAISQLPDEVGIQVHRSYWLSYDAIAGRRRLPDSRTLVTLWNGETVTVPRARRKQLEAALMALPAD</sequence>
<dbReference type="InterPro" id="IPR007492">
    <property type="entry name" value="LytTR_DNA-bd_dom"/>
</dbReference>
<name>A0A1H0BH63_9RHOB</name>
<keyword evidence="2" id="KW-1133">Transmembrane helix</keyword>
<feature type="transmembrane region" description="Helical" evidence="2">
    <location>
        <begin position="63"/>
        <end position="90"/>
    </location>
</feature>
<evidence type="ECO:0000313" key="5">
    <source>
        <dbReference type="Proteomes" id="UP000324252"/>
    </source>
</evidence>
<reference evidence="4 5" key="1">
    <citation type="submission" date="2016-11" db="EMBL/GenBank/DDBJ databases">
        <authorList>
            <person name="Varghese N."/>
            <person name="Submissions S."/>
        </authorList>
    </citation>
    <scope>NUCLEOTIDE SEQUENCE [LARGE SCALE GENOMIC DNA]</scope>
    <source>
        <strain evidence="4 5">DSM 29620</strain>
    </source>
</reference>
<feature type="transmembrane region" description="Helical" evidence="2">
    <location>
        <begin position="28"/>
        <end position="51"/>
    </location>
</feature>
<feature type="domain" description="HTH LytTR-type" evidence="3">
    <location>
        <begin position="252"/>
        <end position="338"/>
    </location>
</feature>
<dbReference type="Proteomes" id="UP000324252">
    <property type="component" value="Unassembled WGS sequence"/>
</dbReference>